<dbReference type="RefSeq" id="XP_056789508.1">
    <property type="nucleotide sequence ID" value="XM_056934314.1"/>
</dbReference>
<evidence type="ECO:0000256" key="1">
    <source>
        <dbReference type="SAM" id="MobiDB-lite"/>
    </source>
</evidence>
<dbReference type="AlphaFoldDB" id="A0A9X0BU22"/>
<name>A0A9X0BU22_9EURO</name>
<dbReference type="Proteomes" id="UP001148312">
    <property type="component" value="Unassembled WGS sequence"/>
</dbReference>
<reference evidence="2" key="2">
    <citation type="journal article" date="2023" name="IMA Fungus">
        <title>Comparative genomic study of the Penicillium genus elucidates a diverse pangenome and 15 lateral gene transfer events.</title>
        <authorList>
            <person name="Petersen C."/>
            <person name="Sorensen T."/>
            <person name="Nielsen M.R."/>
            <person name="Sondergaard T.E."/>
            <person name="Sorensen J.L."/>
            <person name="Fitzpatrick D.A."/>
            <person name="Frisvad J.C."/>
            <person name="Nielsen K.L."/>
        </authorList>
    </citation>
    <scope>NUCLEOTIDE SEQUENCE</scope>
    <source>
        <strain evidence="2">IBT 30728</strain>
    </source>
</reference>
<dbReference type="EMBL" id="JAPWDQ010000005">
    <property type="protein sequence ID" value="KAJ5484724.1"/>
    <property type="molecule type" value="Genomic_DNA"/>
</dbReference>
<evidence type="ECO:0000313" key="3">
    <source>
        <dbReference type="Proteomes" id="UP001148312"/>
    </source>
</evidence>
<evidence type="ECO:0000313" key="2">
    <source>
        <dbReference type="EMBL" id="KAJ5484724.1"/>
    </source>
</evidence>
<protein>
    <submittedName>
        <fullName evidence="2">Uncharacterized protein</fullName>
    </submittedName>
</protein>
<feature type="region of interest" description="Disordered" evidence="1">
    <location>
        <begin position="1"/>
        <end position="50"/>
    </location>
</feature>
<proteinExistence type="predicted"/>
<dbReference type="GeneID" id="81624563"/>
<keyword evidence="3" id="KW-1185">Reference proteome</keyword>
<gene>
    <name evidence="2" type="ORF">N7539_004712</name>
</gene>
<comment type="caution">
    <text evidence="2">The sequence shown here is derived from an EMBL/GenBank/DDBJ whole genome shotgun (WGS) entry which is preliminary data.</text>
</comment>
<reference evidence="2" key="1">
    <citation type="submission" date="2022-12" db="EMBL/GenBank/DDBJ databases">
        <authorList>
            <person name="Petersen C."/>
        </authorList>
    </citation>
    <scope>NUCLEOTIDE SEQUENCE</scope>
    <source>
        <strain evidence="2">IBT 30728</strain>
    </source>
</reference>
<organism evidence="2 3">
    <name type="scientific">Penicillium diatomitis</name>
    <dbReference type="NCBI Taxonomy" id="2819901"/>
    <lineage>
        <taxon>Eukaryota</taxon>
        <taxon>Fungi</taxon>
        <taxon>Dikarya</taxon>
        <taxon>Ascomycota</taxon>
        <taxon>Pezizomycotina</taxon>
        <taxon>Eurotiomycetes</taxon>
        <taxon>Eurotiomycetidae</taxon>
        <taxon>Eurotiales</taxon>
        <taxon>Aspergillaceae</taxon>
        <taxon>Penicillium</taxon>
    </lineage>
</organism>
<sequence>MPMETHDRDDSGAAIGVGGRSVRLWGSPTGEERTGMDRQGNLDDSTPASDHLSLCSSVKFGVSALVWRSKLRVTQ</sequence>
<feature type="compositionally biased region" description="Basic and acidic residues" evidence="1">
    <location>
        <begin position="1"/>
        <end position="11"/>
    </location>
</feature>
<accession>A0A9X0BU22</accession>